<evidence type="ECO:0000313" key="4">
    <source>
        <dbReference type="EMBL" id="PPE71245.1"/>
    </source>
</evidence>
<dbReference type="SUPFAM" id="SSF51735">
    <property type="entry name" value="NAD(P)-binding Rossmann-fold domains"/>
    <property type="match status" value="1"/>
</dbReference>
<dbReference type="GO" id="GO:0046872">
    <property type="term" value="F:metal ion binding"/>
    <property type="evidence" value="ECO:0007669"/>
    <property type="project" value="InterPro"/>
</dbReference>
<evidence type="ECO:0000256" key="1">
    <source>
        <dbReference type="ARBA" id="ARBA00060888"/>
    </source>
</evidence>
<dbReference type="GO" id="GO:0005524">
    <property type="term" value="F:ATP binding"/>
    <property type="evidence" value="ECO:0007669"/>
    <property type="project" value="UniProtKB-UniRule"/>
</dbReference>
<dbReference type="InterPro" id="IPR016102">
    <property type="entry name" value="Succinyl-CoA_synth-like"/>
</dbReference>
<dbReference type="Proteomes" id="UP000239406">
    <property type="component" value="Unassembled WGS sequence"/>
</dbReference>
<evidence type="ECO:0000313" key="5">
    <source>
        <dbReference type="Proteomes" id="UP000239406"/>
    </source>
</evidence>
<dbReference type="Pfam" id="PF13607">
    <property type="entry name" value="Succ_CoA_lig"/>
    <property type="match status" value="1"/>
</dbReference>
<dbReference type="SMART" id="SM00881">
    <property type="entry name" value="CoA_binding"/>
    <property type="match status" value="1"/>
</dbReference>
<dbReference type="SUPFAM" id="SSF56059">
    <property type="entry name" value="Glutathione synthetase ATP-binding domain-like"/>
    <property type="match status" value="1"/>
</dbReference>
<comment type="caution">
    <text evidence="4">The sequence shown here is derived from an EMBL/GenBank/DDBJ whole genome shotgun (WGS) entry which is preliminary data.</text>
</comment>
<keyword evidence="2" id="KW-0067">ATP-binding</keyword>
<keyword evidence="2" id="KW-0547">Nucleotide-binding</keyword>
<dbReference type="InterPro" id="IPR011761">
    <property type="entry name" value="ATP-grasp"/>
</dbReference>
<comment type="similarity">
    <text evidence="1">In the N-terminal section; belongs to the acetate CoA ligase alpha subunit family.</text>
</comment>
<dbReference type="Gene3D" id="3.30.1490.20">
    <property type="entry name" value="ATP-grasp fold, A domain"/>
    <property type="match status" value="1"/>
</dbReference>
<dbReference type="InterPro" id="IPR036291">
    <property type="entry name" value="NAD(P)-bd_dom_sf"/>
</dbReference>
<keyword evidence="5" id="KW-1185">Reference proteome</keyword>
<dbReference type="EMBL" id="PSNY01000002">
    <property type="protein sequence ID" value="PPE71245.1"/>
    <property type="molecule type" value="Genomic_DNA"/>
</dbReference>
<proteinExistence type="inferred from homology"/>
<evidence type="ECO:0000256" key="2">
    <source>
        <dbReference type="PROSITE-ProRule" id="PRU00409"/>
    </source>
</evidence>
<dbReference type="SUPFAM" id="SSF52210">
    <property type="entry name" value="Succinyl-CoA synthetase domains"/>
    <property type="match status" value="2"/>
</dbReference>
<dbReference type="OrthoDB" id="9807426at2"/>
<feature type="domain" description="ATP-grasp" evidence="3">
    <location>
        <begin position="498"/>
        <end position="551"/>
    </location>
</feature>
<organism evidence="4 5">
    <name type="scientific">Caldimonas thermodepolymerans</name>
    <dbReference type="NCBI Taxonomy" id="215580"/>
    <lineage>
        <taxon>Bacteria</taxon>
        <taxon>Pseudomonadati</taxon>
        <taxon>Pseudomonadota</taxon>
        <taxon>Betaproteobacteria</taxon>
        <taxon>Burkholderiales</taxon>
        <taxon>Sphaerotilaceae</taxon>
        <taxon>Caldimonas</taxon>
    </lineage>
</organism>
<dbReference type="Pfam" id="PF13549">
    <property type="entry name" value="ATP-grasp_5"/>
    <property type="match status" value="1"/>
</dbReference>
<dbReference type="Gene3D" id="3.40.50.261">
    <property type="entry name" value="Succinyl-CoA synthetase domains"/>
    <property type="match status" value="2"/>
</dbReference>
<dbReference type="Gene3D" id="3.30.470.20">
    <property type="entry name" value="ATP-grasp fold, B domain"/>
    <property type="match status" value="1"/>
</dbReference>
<accession>A0A2S5T8B0</accession>
<evidence type="ECO:0000259" key="3">
    <source>
        <dbReference type="PROSITE" id="PS50975"/>
    </source>
</evidence>
<dbReference type="Pfam" id="PF13380">
    <property type="entry name" value="CoA_binding_2"/>
    <property type="match status" value="1"/>
</dbReference>
<name>A0A2S5T8B0_9BURK</name>
<reference evidence="4 5" key="1">
    <citation type="submission" date="2018-02" db="EMBL/GenBank/DDBJ databases">
        <title>Reclassifiation of [Polyangium] brachysporum DSM 7029 as Guopingzhaonella breviflexa gen. nov., sp. nov., a member of the family Comamonadaceae.</title>
        <authorList>
            <person name="Tang B."/>
        </authorList>
    </citation>
    <scope>NUCLEOTIDE SEQUENCE [LARGE SCALE GENOMIC DNA]</scope>
    <source>
        <strain evidence="4 5">DSM 15344</strain>
    </source>
</reference>
<dbReference type="InterPro" id="IPR032875">
    <property type="entry name" value="Succ_CoA_lig_flav_dom"/>
</dbReference>
<dbReference type="AlphaFoldDB" id="A0A2S5T8B0"/>
<dbReference type="PANTHER" id="PTHR42793:SF1">
    <property type="entry name" value="PEPTIDYL-LYSINE N-ACETYLTRANSFERASE PATZ"/>
    <property type="match status" value="1"/>
</dbReference>
<protein>
    <submittedName>
        <fullName evidence="4">CoA-binding protein</fullName>
    </submittedName>
</protein>
<dbReference type="InterPro" id="IPR013815">
    <property type="entry name" value="ATP_grasp_subdomain_1"/>
</dbReference>
<dbReference type="Gene3D" id="3.40.50.720">
    <property type="entry name" value="NAD(P)-binding Rossmann-like Domain"/>
    <property type="match status" value="1"/>
</dbReference>
<dbReference type="PROSITE" id="PS50975">
    <property type="entry name" value="ATP_GRASP"/>
    <property type="match status" value="1"/>
</dbReference>
<dbReference type="InterPro" id="IPR003781">
    <property type="entry name" value="CoA-bd"/>
</dbReference>
<dbReference type="FunFam" id="3.30.1490.20:FF:000020">
    <property type="entry name" value="Protein lysine acetyltransferase"/>
    <property type="match status" value="1"/>
</dbReference>
<gene>
    <name evidence="4" type="ORF">C1702_02155</name>
</gene>
<sequence>MAVTSSLTSLLQPRSIAIVGVSAEARSLGGFVLDNLERFGYAGDIHLVSRNATEVRGRPCVKSVSELPEGVDVAVLTIPESAVLATLHECGARGVRSVVVFAAGYAEAGEEGRRKQDALAAAAARHGIALAGPNCMGLTNFRDGIPLTFETVDRYPGSEVPGVSIVAQSGAMANNIRESLIGRGLPITCAVSTGNEAVLTLEDYIEHFIADRSTRVIAVYAEQIRRPQKFLELARQAREAGKPIVLSMIGRSERAREAAQSHTGALTGDYATACALLRAEAVVVTETIDELFDVLPILLRHPQPPDAGLAFVTGSGAMKNVALDLAQDLGLDLPAFTDATVQALQAMLPGYAVSENPLDYTTVAVRDPALMGTLIDAVAADPQCGCLIVSQMGGSAMNQRDKAQYMVPAVARADKPAALVIMGDDGPLAPELLQAARDSGVPFFRSPDRAMRAMALVRAYGRALQELRQEGRRTQAASLPPVREAFPEGGTVAEYRGKAWLAQAGLPVPRGALATDVEAAVHIARDIGYPVVIKAQAAALPHKSDAGGVIVGIADEAALRAAWDRLVANVKQARPGLVLDGVLVEAMGRKGVELVVGARRDPLWGPVVIVGLGGVWIEVLKDVRLLPADADEAQVLRELDRLKAAAMLKGLRGQPPVDLRAVARVVTLVGDVMRTVPQVREIDINPVMASEDGVVALDALVVCDPGEEGQA</sequence>
<dbReference type="PANTHER" id="PTHR42793">
    <property type="entry name" value="COA BINDING DOMAIN CONTAINING PROTEIN"/>
    <property type="match status" value="1"/>
</dbReference>